<dbReference type="InterPro" id="IPR011042">
    <property type="entry name" value="6-blade_b-propeller_TolB-like"/>
</dbReference>
<proteinExistence type="predicted"/>
<dbReference type="AlphaFoldDB" id="A0A2W7PR81"/>
<dbReference type="PANTHER" id="PTHR19328">
    <property type="entry name" value="HEDGEHOG-INTERACTING PROTEIN"/>
    <property type="match status" value="1"/>
</dbReference>
<dbReference type="SUPFAM" id="SSF50952">
    <property type="entry name" value="Soluble quinoprotein glucose dehydrogenase"/>
    <property type="match status" value="1"/>
</dbReference>
<dbReference type="Gene3D" id="2.120.10.30">
    <property type="entry name" value="TolB, C-terminal domain"/>
    <property type="match status" value="1"/>
</dbReference>
<accession>A0A2W7PR81</accession>
<dbReference type="PANTHER" id="PTHR19328:SF75">
    <property type="entry name" value="ALDOSE SUGAR DEHYDROGENASE YLII"/>
    <property type="match status" value="1"/>
</dbReference>
<protein>
    <recommendedName>
        <fullName evidence="1">Glucose/Sorbosone dehydrogenase domain-containing protein</fullName>
    </recommendedName>
</protein>
<keyword evidence="3" id="KW-1185">Reference proteome</keyword>
<organism evidence="2 3">
    <name type="scientific">Cupriavidus phytorum</name>
    <dbReference type="NCBI Taxonomy" id="3024399"/>
    <lineage>
        <taxon>Bacteria</taxon>
        <taxon>Pseudomonadati</taxon>
        <taxon>Pseudomonadota</taxon>
        <taxon>Betaproteobacteria</taxon>
        <taxon>Burkholderiales</taxon>
        <taxon>Burkholderiaceae</taxon>
        <taxon>Cupriavidus</taxon>
    </lineage>
</organism>
<feature type="domain" description="Glucose/Sorbosone dehydrogenase" evidence="1">
    <location>
        <begin position="161"/>
        <end position="447"/>
    </location>
</feature>
<dbReference type="Proteomes" id="UP000249638">
    <property type="component" value="Unassembled WGS sequence"/>
</dbReference>
<evidence type="ECO:0000313" key="2">
    <source>
        <dbReference type="EMBL" id="PZX34477.1"/>
    </source>
</evidence>
<name>A0A2W7PR81_9BURK</name>
<dbReference type="Pfam" id="PF07995">
    <property type="entry name" value="GSDH"/>
    <property type="match status" value="1"/>
</dbReference>
<comment type="caution">
    <text evidence="2">The sequence shown here is derived from an EMBL/GenBank/DDBJ whole genome shotgun (WGS) entry which is preliminary data.</text>
</comment>
<sequence>MPDALHHALRHALRRFTIACCVGLAACGGGGGGGESGGAGDAGGGGGGGGGAGGNGSLTIAISGLPSGTPAAITVAGPGQFRQAVVQSTTLSNLAPGSYTVTADSVLTGNALRKPQLPSQAVAVAAGAGATASVAYGAPESMQLSLAQVPGEFSAPIFLTAPAGDARLFVVERAGRIRVVRDGALLATPFLDIAALTTTDGERGLLSMAFDPDYASNGRFYVYYTDTAGAITIARYQVSATNPDLADATGTVLLSIPHPTFSNHNGGQLAFGPDRMLYIGTGDGGGGGDPAGNAQNAATLLGKMLRIDVSGAAGYGVPAGNPLLGQSGSRGEIWALGLRNPWRFSFDAGSLYIADVGQEQREEVDVAPSTSAGLNYGWNLTEGTACVGAATCDKSGLTMPVFEYGHEAGGCAIVGGYVYRGSASPALRGRYFYSDLCTGKLQSFVYRDGVASEPVDWNVTVPGSVFSFGVDGAQALYVMADPGTSANSGRVYRIDASGGTP</sequence>
<gene>
    <name evidence="2" type="ORF">C7416_101762</name>
</gene>
<evidence type="ECO:0000259" key="1">
    <source>
        <dbReference type="Pfam" id="PF07995"/>
    </source>
</evidence>
<dbReference type="InterPro" id="IPR011041">
    <property type="entry name" value="Quinoprot_gluc/sorb_DH_b-prop"/>
</dbReference>
<reference evidence="2" key="1">
    <citation type="submission" date="2018-06" db="EMBL/GenBank/DDBJ databases">
        <title>Genomic Encyclopedia of Type Strains, Phase IV (KMG-V): Genome sequencing to study the core and pangenomes of soil and plant-associated prokaryotes.</title>
        <authorList>
            <person name="Whitman W."/>
        </authorList>
    </citation>
    <scope>NUCLEOTIDE SEQUENCE [LARGE SCALE GENOMIC DNA]</scope>
    <source>
        <strain evidence="2">MLR2-44</strain>
    </source>
</reference>
<dbReference type="InterPro" id="IPR012938">
    <property type="entry name" value="Glc/Sorbosone_DH"/>
</dbReference>
<evidence type="ECO:0000313" key="3">
    <source>
        <dbReference type="Proteomes" id="UP000249638"/>
    </source>
</evidence>
<dbReference type="EMBL" id="QKZN01000001">
    <property type="protein sequence ID" value="PZX34477.1"/>
    <property type="molecule type" value="Genomic_DNA"/>
</dbReference>